<dbReference type="PANTHER" id="PTHR45093">
    <property type="entry name" value="TRANSCRIPTION ACTIVATOR MSS11"/>
    <property type="match status" value="1"/>
</dbReference>
<evidence type="ECO:0000256" key="4">
    <source>
        <dbReference type="ARBA" id="ARBA00023242"/>
    </source>
</evidence>
<dbReference type="EMBL" id="KI545864">
    <property type="protein sequence ID" value="EST07187.1"/>
    <property type="molecule type" value="Genomic_DNA"/>
</dbReference>
<comment type="subcellular location">
    <subcellularLocation>
        <location evidence="1">Nucleus</location>
    </subcellularLocation>
</comment>
<evidence type="ECO:0000256" key="3">
    <source>
        <dbReference type="ARBA" id="ARBA00023163"/>
    </source>
</evidence>
<keyword evidence="3" id="KW-0804">Transcription</keyword>
<evidence type="ECO:0000256" key="1">
    <source>
        <dbReference type="ARBA" id="ARBA00004123"/>
    </source>
</evidence>
<organism evidence="6 7">
    <name type="scientific">Kalmanozyma brasiliensis (strain GHG001)</name>
    <name type="common">Yeast</name>
    <name type="synonym">Pseudozyma brasiliensis</name>
    <dbReference type="NCBI Taxonomy" id="1365824"/>
    <lineage>
        <taxon>Eukaryota</taxon>
        <taxon>Fungi</taxon>
        <taxon>Dikarya</taxon>
        <taxon>Basidiomycota</taxon>
        <taxon>Ustilaginomycotina</taxon>
        <taxon>Ustilaginomycetes</taxon>
        <taxon>Ustilaginales</taxon>
        <taxon>Ustilaginaceae</taxon>
        <taxon>Kalmanozyma</taxon>
    </lineage>
</organism>
<feature type="region of interest" description="Disordered" evidence="5">
    <location>
        <begin position="1"/>
        <end position="24"/>
    </location>
</feature>
<name>V5GMJ8_KALBG</name>
<proteinExistence type="predicted"/>
<evidence type="ECO:0000256" key="5">
    <source>
        <dbReference type="SAM" id="MobiDB-lite"/>
    </source>
</evidence>
<keyword evidence="4" id="KW-0539">Nucleus</keyword>
<evidence type="ECO:0000313" key="6">
    <source>
        <dbReference type="EMBL" id="EST07187.1"/>
    </source>
</evidence>
<dbReference type="PANTHER" id="PTHR45093:SF2">
    <property type="entry name" value="LISH DOMAIN-CONTAINING PROTEIN"/>
    <property type="match status" value="1"/>
</dbReference>
<sequence length="212" mass="23237">MDQQYGQQHSSKGSQPTPQPGPWDGDQMLHIYLRDYLHKRGYSQAAQALSGEAGLEPSRQVPIDAPQSLLFEWWVVFWDIFASRADEAGVDVNGGLAEDARVYVLDLDVSRTLGLIRPASLVVIQQCMDMMGFGGKRVDQLDAKQQQALAKRLNRLQTAHTDAQVKLAQLHGIQPPKALLVNSSARTQPRPTAVDGYANGAAQSGIERAHAL</sequence>
<accession>V5GMJ8</accession>
<dbReference type="STRING" id="1365824.V5GMJ8"/>
<keyword evidence="7" id="KW-1185">Reference proteome</keyword>
<dbReference type="OrthoDB" id="5600002at2759"/>
<dbReference type="InterPro" id="IPR006594">
    <property type="entry name" value="LisH"/>
</dbReference>
<reference evidence="7" key="1">
    <citation type="journal article" date="2013" name="Genome Announc.">
        <title>Draft genome sequence of Pseudozyma brasiliensis sp. nov. strain GHG001, a high producer of endo-1,4-xylanase isolated from an insect pest of sugarcane.</title>
        <authorList>
            <person name="Oliveira J.V.D.C."/>
            <person name="dos Santos R.A.C."/>
            <person name="Borges T.A."/>
            <person name="Riano-Pachon D.M."/>
            <person name="Goldman G.H."/>
        </authorList>
    </citation>
    <scope>NUCLEOTIDE SEQUENCE [LARGE SCALE GENOMIC DNA]</scope>
    <source>
        <strain evidence="7">GHG001</strain>
    </source>
</reference>
<dbReference type="eggNOG" id="KOG0266">
    <property type="taxonomic scope" value="Eukaryota"/>
</dbReference>
<dbReference type="Proteomes" id="UP000019377">
    <property type="component" value="Unassembled WGS sequence"/>
</dbReference>
<dbReference type="GO" id="GO:0005634">
    <property type="term" value="C:nucleus"/>
    <property type="evidence" value="ECO:0007669"/>
    <property type="project" value="UniProtKB-SubCell"/>
</dbReference>
<dbReference type="AlphaFoldDB" id="V5GMJ8"/>
<gene>
    <name evidence="6" type="ORF">PSEUBRA_SCAF21g03429</name>
</gene>
<protein>
    <submittedName>
        <fullName evidence="6">Uncharacterized protein</fullName>
    </submittedName>
</protein>
<dbReference type="PROSITE" id="PS50896">
    <property type="entry name" value="LISH"/>
    <property type="match status" value="1"/>
</dbReference>
<dbReference type="HOGENOM" id="CLU_1300177_0_0_1"/>
<evidence type="ECO:0000256" key="2">
    <source>
        <dbReference type="ARBA" id="ARBA00023015"/>
    </source>
</evidence>
<evidence type="ECO:0000313" key="7">
    <source>
        <dbReference type="Proteomes" id="UP000019377"/>
    </source>
</evidence>
<feature type="compositionally biased region" description="Polar residues" evidence="5">
    <location>
        <begin position="1"/>
        <end position="16"/>
    </location>
</feature>
<keyword evidence="2" id="KW-0805">Transcription regulation</keyword>